<name>A0ABM4JXI2_EQUPR</name>
<evidence type="ECO:0000256" key="3">
    <source>
        <dbReference type="ARBA" id="ARBA00022729"/>
    </source>
</evidence>
<feature type="compositionally biased region" description="Polar residues" evidence="9">
    <location>
        <begin position="3268"/>
        <end position="3279"/>
    </location>
</feature>
<dbReference type="InterPro" id="IPR001846">
    <property type="entry name" value="VWF_type-D"/>
</dbReference>
<feature type="region of interest" description="Disordered" evidence="9">
    <location>
        <begin position="5329"/>
        <end position="5364"/>
    </location>
</feature>
<feature type="compositionally biased region" description="Low complexity" evidence="9">
    <location>
        <begin position="2722"/>
        <end position="2750"/>
    </location>
</feature>
<dbReference type="Pfam" id="PF13330">
    <property type="entry name" value="Mucin2_WxxW"/>
    <property type="match status" value="13"/>
</dbReference>
<feature type="region of interest" description="Disordered" evidence="9">
    <location>
        <begin position="4824"/>
        <end position="4846"/>
    </location>
</feature>
<feature type="region of interest" description="Disordered" evidence="9">
    <location>
        <begin position="1340"/>
        <end position="1377"/>
    </location>
</feature>
<feature type="compositionally biased region" description="Low complexity" evidence="9">
    <location>
        <begin position="4415"/>
        <end position="4429"/>
    </location>
</feature>
<dbReference type="InterPro" id="IPR001007">
    <property type="entry name" value="VWF_dom"/>
</dbReference>
<feature type="compositionally biased region" description="Low complexity" evidence="9">
    <location>
        <begin position="3234"/>
        <end position="3262"/>
    </location>
</feature>
<protein>
    <submittedName>
        <fullName evidence="15">Mucin-5AC</fullName>
    </submittedName>
</protein>
<feature type="compositionally biased region" description="Low complexity" evidence="9">
    <location>
        <begin position="3647"/>
        <end position="3661"/>
    </location>
</feature>
<dbReference type="SMART" id="SM00216">
    <property type="entry name" value="VWD"/>
    <property type="match status" value="4"/>
</dbReference>
<feature type="compositionally biased region" description="Low complexity" evidence="9">
    <location>
        <begin position="3391"/>
        <end position="3405"/>
    </location>
</feature>
<feature type="region of interest" description="Disordered" evidence="9">
    <location>
        <begin position="3131"/>
        <end position="3279"/>
    </location>
</feature>
<feature type="compositionally biased region" description="Low complexity" evidence="9">
    <location>
        <begin position="2903"/>
        <end position="2918"/>
    </location>
</feature>
<keyword evidence="2" id="KW-0964">Secreted</keyword>
<feature type="compositionally biased region" description="Polar residues" evidence="9">
    <location>
        <begin position="3992"/>
        <end position="4001"/>
    </location>
</feature>
<feature type="region of interest" description="Disordered" evidence="9">
    <location>
        <begin position="1480"/>
        <end position="1569"/>
    </location>
</feature>
<feature type="compositionally biased region" description="Low complexity" evidence="9">
    <location>
        <begin position="2367"/>
        <end position="2381"/>
    </location>
</feature>
<organism evidence="14 15">
    <name type="scientific">Equus przewalskii</name>
    <name type="common">Przewalski's horse</name>
    <name type="synonym">Equus caballus przewalskii</name>
    <dbReference type="NCBI Taxonomy" id="9798"/>
    <lineage>
        <taxon>Eukaryota</taxon>
        <taxon>Metazoa</taxon>
        <taxon>Chordata</taxon>
        <taxon>Craniata</taxon>
        <taxon>Vertebrata</taxon>
        <taxon>Euteleostomi</taxon>
        <taxon>Mammalia</taxon>
        <taxon>Eutheria</taxon>
        <taxon>Laurasiatheria</taxon>
        <taxon>Perissodactyla</taxon>
        <taxon>Equidae</taxon>
        <taxon>Equus</taxon>
    </lineage>
</organism>
<feature type="compositionally biased region" description="Polar residues" evidence="9">
    <location>
        <begin position="3780"/>
        <end position="3791"/>
    </location>
</feature>
<feature type="compositionally biased region" description="Low complexity" evidence="9">
    <location>
        <begin position="4487"/>
        <end position="4496"/>
    </location>
</feature>
<evidence type="ECO:0000256" key="6">
    <source>
        <dbReference type="ARBA" id="ARBA00023157"/>
    </source>
</evidence>
<feature type="compositionally biased region" description="Low complexity" evidence="9">
    <location>
        <begin position="4159"/>
        <end position="4173"/>
    </location>
</feature>
<feature type="compositionally biased region" description="Low complexity" evidence="9">
    <location>
        <begin position="2674"/>
        <end position="2694"/>
    </location>
</feature>
<keyword evidence="3 10" id="KW-0732">Signal</keyword>
<feature type="region of interest" description="Disordered" evidence="9">
    <location>
        <begin position="1851"/>
        <end position="1999"/>
    </location>
</feature>
<feature type="compositionally biased region" description="Polar residues" evidence="9">
    <location>
        <begin position="2756"/>
        <end position="2767"/>
    </location>
</feature>
<dbReference type="PROSITE" id="PS51233">
    <property type="entry name" value="VWFD"/>
    <property type="match status" value="4"/>
</dbReference>
<dbReference type="Pfam" id="PF01826">
    <property type="entry name" value="TIL"/>
    <property type="match status" value="1"/>
</dbReference>
<feature type="compositionally biased region" description="Low complexity" evidence="9">
    <location>
        <begin position="4183"/>
        <end position="4198"/>
    </location>
</feature>
<feature type="region of interest" description="Disordered" evidence="9">
    <location>
        <begin position="4155"/>
        <end position="4303"/>
    </location>
</feature>
<feature type="compositionally biased region" description="Low complexity" evidence="9">
    <location>
        <begin position="1855"/>
        <end position="1869"/>
    </location>
</feature>
<feature type="compositionally biased region" description="Polar residues" evidence="9">
    <location>
        <begin position="2712"/>
        <end position="2721"/>
    </location>
</feature>
<feature type="domain" description="VWFC" evidence="12">
    <location>
        <begin position="5089"/>
        <end position="5156"/>
    </location>
</feature>
<feature type="compositionally biased region" description="Low complexity" evidence="9">
    <location>
        <begin position="3186"/>
        <end position="3206"/>
    </location>
</feature>
<feature type="compositionally biased region" description="Polar residues" evidence="9">
    <location>
        <begin position="3719"/>
        <end position="3728"/>
    </location>
</feature>
<dbReference type="PROSITE" id="PS01208">
    <property type="entry name" value="VWFC_1"/>
    <property type="match status" value="1"/>
</dbReference>
<dbReference type="Proteomes" id="UP001652662">
    <property type="component" value="Chromosome 11"/>
</dbReference>
<keyword evidence="7" id="KW-0325">Glycoprotein</keyword>
<feature type="compositionally biased region" description="Low complexity" evidence="9">
    <location>
        <begin position="3927"/>
        <end position="3942"/>
    </location>
</feature>
<feature type="compositionally biased region" description="Low complexity" evidence="9">
    <location>
        <begin position="3415"/>
        <end position="3430"/>
    </location>
</feature>
<feature type="compositionally biased region" description="Low complexity" evidence="9">
    <location>
        <begin position="2210"/>
        <end position="2238"/>
    </location>
</feature>
<dbReference type="InterPro" id="IPR006207">
    <property type="entry name" value="Cys_knot_C"/>
</dbReference>
<dbReference type="SMART" id="SM00215">
    <property type="entry name" value="VWC_out"/>
    <property type="match status" value="2"/>
</dbReference>
<feature type="region of interest" description="Disordered" evidence="9">
    <location>
        <begin position="2619"/>
        <end position="2767"/>
    </location>
</feature>
<feature type="compositionally biased region" description="Polar residues" evidence="9">
    <location>
        <begin position="4036"/>
        <end position="4047"/>
    </location>
</feature>
<keyword evidence="14" id="KW-1185">Reference proteome</keyword>
<feature type="domain" description="VWFC" evidence="12">
    <location>
        <begin position="4985"/>
        <end position="5053"/>
    </location>
</feature>
<feature type="compositionally biased region" description="Polar residues" evidence="9">
    <location>
        <begin position="2968"/>
        <end position="2977"/>
    </location>
</feature>
<feature type="compositionally biased region" description="Polar residues" evidence="9">
    <location>
        <begin position="1944"/>
        <end position="1953"/>
    </location>
</feature>
<keyword evidence="5" id="KW-0186">Copper</keyword>
<feature type="compositionally biased region" description="Low complexity" evidence="9">
    <location>
        <begin position="2623"/>
        <end position="2637"/>
    </location>
</feature>
<feature type="domain" description="CTCK" evidence="11">
    <location>
        <begin position="5238"/>
        <end position="5326"/>
    </location>
</feature>
<dbReference type="SMART" id="SM00214">
    <property type="entry name" value="VWC"/>
    <property type="match status" value="6"/>
</dbReference>
<feature type="compositionally biased region" description="Low complexity" evidence="9">
    <location>
        <begin position="3442"/>
        <end position="3462"/>
    </location>
</feature>
<dbReference type="Pfam" id="PF00094">
    <property type="entry name" value="VWD"/>
    <property type="match status" value="4"/>
</dbReference>
<feature type="compositionally biased region" description="Low complexity" evidence="9">
    <location>
        <begin position="2978"/>
        <end position="3006"/>
    </location>
</feature>
<feature type="compositionally biased region" description="Low complexity" evidence="9">
    <location>
        <begin position="4561"/>
        <end position="4570"/>
    </location>
</feature>
<feature type="compositionally biased region" description="Polar residues" evidence="9">
    <location>
        <begin position="1700"/>
        <end position="1709"/>
    </location>
</feature>
<feature type="signal peptide" evidence="10">
    <location>
        <begin position="1"/>
        <end position="27"/>
    </location>
</feature>
<feature type="region of interest" description="Disordered" evidence="9">
    <location>
        <begin position="1679"/>
        <end position="1726"/>
    </location>
</feature>
<feature type="compositionally biased region" description="Polar residues" evidence="9">
    <location>
        <begin position="2500"/>
        <end position="2511"/>
    </location>
</feature>
<dbReference type="InterPro" id="IPR002919">
    <property type="entry name" value="TIL_dom"/>
</dbReference>
<dbReference type="InterPro" id="IPR036084">
    <property type="entry name" value="Ser_inhib-like_sf"/>
</dbReference>
<feature type="compositionally biased region" description="Polar residues" evidence="9">
    <location>
        <begin position="2456"/>
        <end position="2465"/>
    </location>
</feature>
<feature type="compositionally biased region" description="Polar residues" evidence="9">
    <location>
        <begin position="4231"/>
        <end position="4240"/>
    </location>
</feature>
<keyword evidence="6 8" id="KW-1015">Disulfide bond</keyword>
<dbReference type="PROSITE" id="PS51257">
    <property type="entry name" value="PROKAR_LIPOPROTEIN"/>
    <property type="match status" value="1"/>
</dbReference>
<dbReference type="Pfam" id="PF08742">
    <property type="entry name" value="C8"/>
    <property type="match status" value="4"/>
</dbReference>
<feature type="compositionally biased region" description="Low complexity" evidence="9">
    <location>
        <begin position="1879"/>
        <end position="1894"/>
    </location>
</feature>
<evidence type="ECO:0000256" key="2">
    <source>
        <dbReference type="ARBA" id="ARBA00022525"/>
    </source>
</evidence>
<feature type="compositionally biased region" description="Low complexity" evidence="9">
    <location>
        <begin position="1710"/>
        <end position="1726"/>
    </location>
</feature>
<dbReference type="SMART" id="SM00041">
    <property type="entry name" value="CT"/>
    <property type="match status" value="1"/>
</dbReference>
<feature type="compositionally biased region" description="Polar residues" evidence="9">
    <location>
        <begin position="1679"/>
        <end position="1693"/>
    </location>
</feature>
<feature type="region of interest" description="Disordered" evidence="9">
    <location>
        <begin position="4550"/>
        <end position="4575"/>
    </location>
</feature>
<feature type="compositionally biased region" description="Polar residues" evidence="9">
    <location>
        <begin position="3012"/>
        <end position="3023"/>
    </location>
</feature>
<feature type="compositionally biased region" description="Low complexity" evidence="9">
    <location>
        <begin position="1481"/>
        <end position="1554"/>
    </location>
</feature>
<feature type="compositionally biased region" description="Polar residues" evidence="9">
    <location>
        <begin position="3480"/>
        <end position="3489"/>
    </location>
</feature>
<feature type="compositionally biased region" description="Polar residues" evidence="9">
    <location>
        <begin position="3207"/>
        <end position="3216"/>
    </location>
</feature>
<feature type="compositionally biased region" description="Polar residues" evidence="9">
    <location>
        <begin position="2695"/>
        <end position="2704"/>
    </location>
</feature>
<dbReference type="PANTHER" id="PTHR11339">
    <property type="entry name" value="EXTRACELLULAR MATRIX GLYCOPROTEIN RELATED"/>
    <property type="match status" value="1"/>
</dbReference>
<feature type="compositionally biased region" description="Low complexity" evidence="9">
    <location>
        <begin position="3954"/>
        <end position="3974"/>
    </location>
</feature>
<keyword evidence="4" id="KW-0677">Repeat</keyword>
<feature type="compositionally biased region" description="Polar residues" evidence="9">
    <location>
        <begin position="2244"/>
        <end position="2255"/>
    </location>
</feature>
<feature type="compositionally biased region" description="Low complexity" evidence="9">
    <location>
        <begin position="3698"/>
        <end position="3718"/>
    </location>
</feature>
<feature type="compositionally biased region" description="Low complexity" evidence="9">
    <location>
        <begin position="2162"/>
        <end position="2182"/>
    </location>
</feature>
<dbReference type="SUPFAM" id="SSF57567">
    <property type="entry name" value="Serine protease inhibitors"/>
    <property type="match status" value="4"/>
</dbReference>
<feature type="region of interest" description="Disordered" evidence="9">
    <location>
        <begin position="2875"/>
        <end position="3023"/>
    </location>
</feature>
<feature type="region of interest" description="Disordered" evidence="9">
    <location>
        <begin position="2107"/>
        <end position="2255"/>
    </location>
</feature>
<evidence type="ECO:0000256" key="7">
    <source>
        <dbReference type="ARBA" id="ARBA00023180"/>
    </source>
</evidence>
<feature type="compositionally biased region" description="Polar residues" evidence="9">
    <location>
        <begin position="3224"/>
        <end position="3233"/>
    </location>
</feature>
<feature type="compositionally biased region" description="Polar residues" evidence="9">
    <location>
        <begin position="3975"/>
        <end position="3984"/>
    </location>
</feature>
<dbReference type="InterPro" id="IPR058753">
    <property type="entry name" value="TIL_OTOGL_Mucin"/>
</dbReference>
<feature type="compositionally biased region" description="Low complexity" evidence="9">
    <location>
        <begin position="2418"/>
        <end position="2438"/>
    </location>
</feature>
<evidence type="ECO:0000259" key="13">
    <source>
        <dbReference type="PROSITE" id="PS51233"/>
    </source>
</evidence>
<feature type="domain" description="VWFD" evidence="13">
    <location>
        <begin position="900"/>
        <end position="1071"/>
    </location>
</feature>
<feature type="disulfide bond" evidence="8">
    <location>
        <begin position="5238"/>
        <end position="5288"/>
    </location>
</feature>
<feature type="compositionally biased region" description="Polar residues" evidence="9">
    <location>
        <begin position="2200"/>
        <end position="2209"/>
    </location>
</feature>
<feature type="compositionally biased region" description="Low complexity" evidence="9">
    <location>
        <begin position="4439"/>
        <end position="4455"/>
    </location>
</feature>
<feature type="compositionally biased region" description="Polar residues" evidence="9">
    <location>
        <begin position="3736"/>
        <end position="3745"/>
    </location>
</feature>
<feature type="compositionally biased region" description="Polar residues" evidence="9">
    <location>
        <begin position="3463"/>
        <end position="3472"/>
    </location>
</feature>
<dbReference type="Pfam" id="PF25962">
    <property type="entry name" value="TIL_OTOGL_Mucin"/>
    <property type="match status" value="1"/>
</dbReference>
<feature type="compositionally biased region" description="Polar residues" evidence="9">
    <location>
        <begin position="4248"/>
        <end position="4257"/>
    </location>
</feature>
<evidence type="ECO:0000256" key="5">
    <source>
        <dbReference type="ARBA" id="ARBA00023008"/>
    </source>
</evidence>
<feature type="compositionally biased region" description="Polar residues" evidence="9">
    <location>
        <begin position="3524"/>
        <end position="3535"/>
    </location>
</feature>
<feature type="region of interest" description="Disordered" evidence="9">
    <location>
        <begin position="3387"/>
        <end position="3535"/>
    </location>
</feature>
<feature type="compositionally biased region" description="Low complexity" evidence="9">
    <location>
        <begin position="3135"/>
        <end position="3149"/>
    </location>
</feature>
<dbReference type="PROSITE" id="PS01185">
    <property type="entry name" value="CTCK_1"/>
    <property type="match status" value="1"/>
</dbReference>
<evidence type="ECO:0000313" key="14">
    <source>
        <dbReference type="Proteomes" id="UP001652662"/>
    </source>
</evidence>
<feature type="compositionally biased region" description="Low complexity" evidence="9">
    <location>
        <begin position="2647"/>
        <end position="2662"/>
    </location>
</feature>
<feature type="compositionally biased region" description="Low complexity" evidence="9">
    <location>
        <begin position="2466"/>
        <end position="2494"/>
    </location>
</feature>
<dbReference type="PROSITE" id="PS01225">
    <property type="entry name" value="CTCK_2"/>
    <property type="match status" value="1"/>
</dbReference>
<dbReference type="CDD" id="cd19941">
    <property type="entry name" value="TIL"/>
    <property type="match status" value="3"/>
</dbReference>
<evidence type="ECO:0000259" key="11">
    <source>
        <dbReference type="PROSITE" id="PS01225"/>
    </source>
</evidence>
<feature type="compositionally biased region" description="Low complexity" evidence="9">
    <location>
        <begin position="1906"/>
        <end position="1926"/>
    </location>
</feature>
<dbReference type="GeneID" id="103542575"/>
<feature type="compositionally biased region" description="Low complexity" evidence="9">
    <location>
        <begin position="3490"/>
        <end position="3518"/>
    </location>
</feature>
<feature type="compositionally biased region" description="Low complexity" evidence="9">
    <location>
        <begin position="4002"/>
        <end position="4030"/>
    </location>
</feature>
<feature type="domain" description="VWFD" evidence="13">
    <location>
        <begin position="431"/>
        <end position="606"/>
    </location>
</feature>
<feature type="compositionally biased region" description="Low complexity" evidence="9">
    <location>
        <begin position="3159"/>
        <end position="3174"/>
    </location>
</feature>
<feature type="compositionally biased region" description="Low complexity" evidence="9">
    <location>
        <begin position="3903"/>
        <end position="3917"/>
    </location>
</feature>
<evidence type="ECO:0000259" key="12">
    <source>
        <dbReference type="PROSITE" id="PS50184"/>
    </source>
</evidence>
<sequence length="5364" mass="570124">MGVGQRRLAPLWALALALACAQHTGQAQDSSAEPSYEHPDVSPVAQGPSGDPLRVVTILPPLRTTPVVRALNPAHNGRVCSTWGDFHYKTFDGDVFRFPGLCNYVFSAHCGAAYEDFNVQLRRGRDSNTTTLSRVVMKLDGMVVELTQSSVLVNGRLVRLPFSQSGVLIEHSSSYLKVVARLGLVFMWNQDDSLLLELDNKYANQTCGLCGDFNGVPIFNEFFSHNVKLTPFEFGNLQKMDGPMEQCQDPIPASPANCSTDVGVCKEILSSQMFSSCNTLVDVGSYVEACQQDLCLCEHSNLTSCLCHTLAEYSRQCAHAGGLPRDWRSPDLCPVKCPLNLQYRECGSPCSDTCSNREHSQLCEDHCVAGCFCPEGMVLDDIGQTGCVPVSQCSCVYNGATYASGAVYSTDCTNCTCSGGRWSCQEVPCLGTCSVLGGAHFSTFDERLYTVHGDCTYVLTKPCNSSAFTVLAELRKCGLTDSETCLKSLTLSLDGGQTVIVVKASGEVFVNQIYTQLPVSAANVTLFRPSTFFIMVQTNLGLQLEVQLVPAMQVFVRLAPTLRGLTCGLCGNFNSVQADDFRTLSGVVEGTAAAFANTWKTQAACPNVKNSFEDPCSLSVENEKYAQHWCSQLTDPQGPFAGCHGAVNPSSYYSNCMFDTCNCEKSEVCLCAALSSYVWACAARGVLLSGWRDGVCTKPMTTCPKSMTYQYHISTCQPTCRARSEDDVTCGISFVPVDGCTCPNDTFLDDTGKCVPATSCPCYLGGSVVPNGESLHESGAVCTCTQGRLTCIGGHTPAPVCASPMVYFDCRNATPGAAGAGCQKSCHTLDMDCYSSQCVSGCVCPQGLVADGQGGCIAAADCPCVHNEASYQAGQTIRVGCNTCTCKSRVWQCTDEPCLATCAVYGDGHYLTFDGQRYSFSGDCEYTLVQDHCGQNSSAQEAFRVVTENVPCGTTGTTCSKAIKIFLGSYELKLSDGKVEVIEKGAGREVPYSIRHMGIYLVVDTEVGLLLLWDKKTSIFIRLSPEFKGRVCGLCGNFDDNAVNDFTTRSQSVVGNALEFGNSWKFSPSCPDAPAPKDPCSANPYRKSWAQKQCSIINSATFATCHAHVEPAKYYEACVSDACACDSGGDCECFCTAVAAYAQACHEVGVCVSWRSPDVCPLFCDYYNPEGQCEWHYQPCGAPCMKTCQNPSGQCLHDVRGLEGCYPKCPAEAPLFDEDQMQCVATCPQSPCRIQGKSYQPGTPVPSDENCHSCVCTESGVQCTYDAEACVCTYDGQRFRPGHVIYHTTDGTGGCISAHCGTNGTIDRRVYACSSTTPAPQTTFSFSTAPLVVSSTRLPVTYPSPTESTPSSAPASPTGTTPRPTPSTASTSPHPDCGEECQWSAWLDISRPGRGIDSGDFDTLENLRAHGYQVCRVPRAVECRAEAAPEVPLQILGQRVECSPAVGLTCYNKDQASGLCDNYQIKILCCSPLPCTTSGGAAQTTPPATSRTTETGPTPGTSPSTPAPGITTTAPGTPTPAPRTSITVKTTLSTSSPMSVSTTASATSSESTKAPGSSEVPGKPTPPEPTHISCLQEFCSWTRWIDDSYPGPGRNSGDFDTFQNLRSKGYKFCEKPSKVECRAQAFPDTPLEELGQDVICDNKLGLLCLNKNQLPPICYNYEIRIQCCELVDTCRQSTTAQATGERSHSTPQESRVKTESPWTTATHFVSTKQTGTSSGTGLRTSGVIASTPTVTTLGTTKCQPQCKWTKWFDVEFPSPGPHGGDSETYSNILRSGEEICTRPEYITHLECRAESHPEVSIEQLGQVVQCDPDVGLVCRNRDQEGHGSTCLNYEIRVLCCEPREGCPPPTPVPVPSTSRVSSSSPEATSHVATSRTTSVPKTSRTPVPRPSTTSAPGPRPTSVPETSTKTEVRTSTTSAPGTSPTPVQKTSRTSVPRPSKATAPGSSPSTELRTSTTSVPGSSPTSGHRAGTSPAPASSTTSVGGPETSHSPPATSRCQPQCKWTKWFDVEFPSPGPHGGDSETYSNILRSGEEICTRPEYITHLECRAESHPEVSIEQLGQVVQCDPDVGLVCRNRDQEGHGSTCLNYEIRVLCCEPREGCPPPTPVPVPSTSRVSSSSPEATSHVATSRTTSVPKTSRTPVPRPSTTSAPGPRPTSVPETSTKTEVRTSTTSAPGTSPTPVQKTSRTSVPRPSKATAPGSSPSTELRTSTTSVPGSSPTSGHRAGTSPAPASSTTSVGGPETSHSPPATSRCQPQCKWTKWFDVEFPSPGPHGGDSETYSNILRSGEEICTRPEYITHLECRAESHPEVSIEQLGQVVQCDPDVGLVCRNRDQEGHGSTCLNYEIRVLCCEPREGCPPPTPVPVPSTSRVSSSSPEATSHVATSRTTSVPKTSRTPVPRPSTTSAPGPRPTSVPETSTKTEVRTSTTSAPGTSPTPVQKTSRTSVPRPSKATAPGSSPSTELRTSTTSVPGSSPTSGHRAGTSPAPASSTTSVGGPETSHSPPATSRCQPQCKWTKWFDVEFPSPGPHGGDSETYSNILRSGEELCTRPEYITHLECRAESHPEVSIEQLGQVVQCDPDVGLVCRNRDQEGHGSTCLNYEIRVLCCEPREGCPPPTPVPVPSTSRVSSSSPEATSHVATSRTTSVPKTSRTPVPRPSTTSAPGPRPTSVPETSTKTEVRTSTTSAPGTSPTPVQKTSRTSVPRPSKATAPGSSPSTELRTSTTSVPGSSPTSGHRAGTSPAPASSTTSVGGPETSHSPPATSRCQPQCKWTKWFDVEFPSPGPHGGDSETYSNILRSGEELCTRPEYITHLECRAESHPEVSIEQLGQVVQCDPDVGLVCRNRDQEGHGSTCLNYEIRVLCCEPREGCPPPTPVPVPSTSRVSSSSPEATSHVATSRTTSVPKTSRTPVPRPSTTSAPGPRPTSVPETSTKTEVRTSTTSAPGTSPTPVQKTSRTSVPRPSKATAPGSSPSTELRTSTTSVPGSSPTSGHRAGTSPAPASSTTSVGGPETSHSPPATSRCQPQCKWTKWFDVEFPSPGPHGGDSETYSNILRSGEELCTRPEYITHLECRAESHPEVSIEQLGQVVQCDPDVGLVCRNRDQEGHGSTCLNYEIRVLCCEPREGCPPPTPVPVPSTSRVSSSSPEATSHVATSRTTSVPKTSRTPVPRPSTTSAPGPRPTSVPETSTKTEVRTSTTSAPGTSPTPVQKTSRTSVPRPSKATAPGSSPSTELRTSTTSVPGSSPTSGHRAGTSPAPASSTTSVGGPETSHSPPATSRCQPQCKWTKWFDVEFPSPGPHGGDSETYSNILRSGEELCTRPEYITHLECRAESHPEVSIEQLGQVVQCDPDVGLVCRNRDQEGHGSTCLNYEIRVLCCEPREGCPPPTPVPVPSTSRVSSSSPEATSHVATSRTTSVPKTSRTPVPRPSTTSAPGPRPTSVPETSTKTEVRTSTTSAPGTSPTPVQKTSRTSVPRPSKATAPGSSPSTELRTSTTSVPGSSPTSGHRAGTSPAPASSTTSVGGPETSHSPPATSRCQPQCKWTKWFDVEFPSPGPHGGDSETYSNILRSGEELCTRPEYITHLECRAESHPEVSIEQLGQVVQCDPDVGLVCRNRDQEGHGSTCLNYEIRVLCCEPREGCPPPTPVPVPSTSRVSSSSPEATSHVATSRTTSVPKTSRTPVPRPSTTSAPGPRPTSVPETSTKTEVRTSTTSAPGTSPTPVQKTSRTSVPRPSKATAPGSSPSTELRTSTTSVPGSSPTSGHRAGTSPAPASSTTSVGGPETSHSPPATSRCQPQCKWTKWFDVEFPSPGPHGGDSETYSNILRSGEEICTRPEYITHLECRAESHPEVSIEQLGQVVQCDPDVGLVCRNRDQEGHGSTCLNYEIRVLCCEPREGCPPPTPVPVPSTSRVSSSSPEATSHVATSRTTSVPKTSRTPVPRPSTTSAPGPRPTSVPETSTKTEVRTSTTSAPGTSPTPVQKTSRTSVPRPSKATAPGSSPSTELRTSTTSVPGSSPTSGHRAGTSPAPASSTTSVGGPETSHSPPATSRCQPQCKWTKWFDVEFPSPGPHGGDSETYSNILRSGEELCTRPEYITHLECRAESHPEVSIEQLGQVVQCDPDVGLVCRNRDQEGHGSTCLNYEIRVLCCEPREGCPPPTPVPVPSTSRVSSSSPEATSHVATSRTTSVPKTSRTPVPRPSTTSAPGPRPTSVPETSTKTEVRTSTTSAPGTSPTPVQKTSRTSVPRPSKATAPGSSPSTELRTSTTSVPGSSPTSGHRAGTSPAPASSTTSVGGPETSHSPPATSRCQPQCKWTKWFDVEFPSPGPHGGDSETYSNILRSGEELCTRPEYITHLECRAESHPEVSIEQLGQVVQCDPDVGLVCRNRDQEGHGSTCLNYEIRVLCCEPREGCPPPTPVPVPSTSRVSSSSPEATSHVATSRTTSVPKTSRTPVPRPSTTSVLGPSPRTEQEISGSSVSPHVTSSIRHSPPSEPTSLVSTVKSLSSPLPSPSTCYCSVSHKLYPAGSIIYQQIDLAGHCYYAVCSLDCHVVRRSDETCPTSTPPPAPATSSPASSPSGPVPVTHHGCSNISPPRMKGETWNMPNCSQATCEGHNIITLQPRQCPTVQEPTCANGYPAVQVVDQDSCCPHYECQCVCSGWGDPHYITFDGTYYTFLDNCTYVLVQQIVPVYGHFRVLIDNYFCDAEDGLSCPQSIIVEYRQDRVMMTRKPVRGVMTNEIIFNGKVVSPGFQKDGIDVSQIGIKMYVTIPEIGVQVMFSGLIFSVEVPFSKFANNTEGQCGTCTNDPKEECRLPGGAVVASCSEMAGHWKVTNPDQPSCHGPPPTPTAGPTPTPSPASCPPSPICQLILSEVFEPCHSMISPGPFYQGCVFDQCHVTDLDVVCSGLELYAALCASQGVCIDWRGRTNHTCSFTCPPHKVYRPCGPSNPPHCHGDDHISLMALQEAGPITEGCFCPEDMMLFSTSVDVCVPTGCPRCQGPHGEPVEPGHNVSIDCQECTCDGSTWKMSCRRQSCPLPHCPEPGFVPVAAAPQAGQCCPQYSCACNTSSCPAPLDCPKGSRLTLAYEEGSCCPKQNCSWTVCSVNGTLYQPGAVVSSTLCETCRCEVTGGPESDTFVISCETQICNTYCPVGFEYQARSGQCCGECVQMACVMNTSDSSAHLFYPGKSWSDPGNRCVTYECEKHRDGLVVVTMRKACPQLSCPLDQARLSEDGCCLSCPQPQPQNRSTCAVYDKHQVIRQQGCSSSGPVRLTYCQGNCGDTTSMYSLEANRVERTCRCCQELRVSLRNVTLHCADGSSRAFSYTEVEECGCVGLRCNSHSGGPEELGPVQIGDEQSRETEHRRRKREAQGSGPHQ</sequence>
<feature type="compositionally biased region" description="Low complexity" evidence="9">
    <location>
        <begin position="2391"/>
        <end position="2406"/>
    </location>
</feature>
<feature type="compositionally biased region" description="Low complexity" evidence="9">
    <location>
        <begin position="2135"/>
        <end position="2150"/>
    </location>
</feature>
<feature type="compositionally biased region" description="Low complexity" evidence="9">
    <location>
        <begin position="4210"/>
        <end position="4230"/>
    </location>
</feature>
<feature type="region of interest" description="Disordered" evidence="9">
    <location>
        <begin position="28"/>
        <end position="49"/>
    </location>
</feature>
<evidence type="ECO:0000256" key="8">
    <source>
        <dbReference type="PROSITE-ProRule" id="PRU00039"/>
    </source>
</evidence>
<feature type="compositionally biased region" description="Pro residues" evidence="9">
    <location>
        <begin position="4831"/>
        <end position="4846"/>
    </location>
</feature>
<feature type="domain" description="VWFD" evidence="13">
    <location>
        <begin position="78"/>
        <end position="248"/>
    </location>
</feature>
<feature type="region of interest" description="Disordered" evidence="9">
    <location>
        <begin position="3899"/>
        <end position="4047"/>
    </location>
</feature>
<gene>
    <name evidence="15" type="primary">MUC5AC</name>
</gene>
<dbReference type="InterPro" id="IPR050780">
    <property type="entry name" value="Mucin_vWF_Thrombospondin_sf"/>
</dbReference>
<feature type="region of interest" description="Disordered" evidence="9">
    <location>
        <begin position="4411"/>
        <end position="4496"/>
    </location>
</feature>
<feature type="compositionally biased region" description="Polar residues" evidence="9">
    <location>
        <begin position="2183"/>
        <end position="2192"/>
    </location>
</feature>
<comment type="caution">
    <text evidence="8">Lacks conserved residue(s) required for the propagation of feature annotation.</text>
</comment>
<evidence type="ECO:0000256" key="1">
    <source>
        <dbReference type="ARBA" id="ARBA00004613"/>
    </source>
</evidence>
<feature type="compositionally biased region" description="Polar residues" evidence="9">
    <location>
        <begin position="4292"/>
        <end position="4303"/>
    </location>
</feature>
<accession>A0ABM4JXI2</accession>
<evidence type="ECO:0000256" key="10">
    <source>
        <dbReference type="SAM" id="SignalP"/>
    </source>
</evidence>
<feature type="compositionally biased region" description="Low complexity" evidence="9">
    <location>
        <begin position="1340"/>
        <end position="1375"/>
    </location>
</feature>
<feature type="compositionally biased region" description="Low complexity" evidence="9">
    <location>
        <begin position="4258"/>
        <end position="4286"/>
    </location>
</feature>
<reference evidence="15" key="1">
    <citation type="submission" date="2025-08" db="UniProtKB">
        <authorList>
            <consortium name="RefSeq"/>
        </authorList>
    </citation>
    <scope>IDENTIFICATION</scope>
    <source>
        <tissue evidence="15">Blood</tissue>
    </source>
</reference>
<dbReference type="InterPro" id="IPR014853">
    <property type="entry name" value="VWF/SSPO/ZAN-like_Cys-rich_dom"/>
</dbReference>
<dbReference type="PANTHER" id="PTHR11339:SF401">
    <property type="entry name" value="MUCIN-5AC"/>
    <property type="match status" value="1"/>
</dbReference>
<feature type="compositionally biased region" description="Low complexity" evidence="9">
    <location>
        <begin position="2879"/>
        <end position="2893"/>
    </location>
</feature>
<evidence type="ECO:0000256" key="9">
    <source>
        <dbReference type="SAM" id="MobiDB-lite"/>
    </source>
</evidence>
<proteinExistence type="predicted"/>
<feature type="compositionally biased region" description="Polar residues" evidence="9">
    <location>
        <begin position="2439"/>
        <end position="2448"/>
    </location>
</feature>
<feature type="compositionally biased region" description="Low complexity" evidence="9">
    <location>
        <begin position="1954"/>
        <end position="1982"/>
    </location>
</feature>
<feature type="domain" description="VWFD" evidence="13">
    <location>
        <begin position="4647"/>
        <end position="4831"/>
    </location>
</feature>
<dbReference type="RefSeq" id="XP_070420644.1">
    <property type="nucleotide sequence ID" value="XM_070564543.1"/>
</dbReference>
<feature type="region of interest" description="Disordered" evidence="9">
    <location>
        <begin position="3643"/>
        <end position="3791"/>
    </location>
</feature>
<dbReference type="Gene3D" id="2.10.25.10">
    <property type="entry name" value="Laminin"/>
    <property type="match status" value="4"/>
</dbReference>
<dbReference type="SMART" id="SM00832">
    <property type="entry name" value="C8"/>
    <property type="match status" value="4"/>
</dbReference>
<feature type="compositionally biased region" description="Low complexity" evidence="9">
    <location>
        <begin position="2111"/>
        <end position="2125"/>
    </location>
</feature>
<evidence type="ECO:0000313" key="15">
    <source>
        <dbReference type="RefSeq" id="XP_070420644.1"/>
    </source>
</evidence>
<comment type="subcellular location">
    <subcellularLocation>
        <location evidence="1">Secreted</location>
    </subcellularLocation>
</comment>
<evidence type="ECO:0000256" key="4">
    <source>
        <dbReference type="ARBA" id="ARBA00022737"/>
    </source>
</evidence>
<feature type="compositionally biased region" description="Low complexity" evidence="9">
    <location>
        <begin position="3746"/>
        <end position="3774"/>
    </location>
</feature>
<dbReference type="InterPro" id="IPR025155">
    <property type="entry name" value="WxxW_domain"/>
</dbReference>
<feature type="region of interest" description="Disordered" evidence="9">
    <location>
        <begin position="2363"/>
        <end position="2511"/>
    </location>
</feature>
<feature type="compositionally biased region" description="Polar residues" evidence="9">
    <location>
        <begin position="1988"/>
        <end position="1999"/>
    </location>
</feature>
<feature type="compositionally biased region" description="Polar residues" evidence="9">
    <location>
        <begin position="1927"/>
        <end position="1936"/>
    </location>
</feature>
<feature type="compositionally biased region" description="Polar residues" evidence="9">
    <location>
        <begin position="2951"/>
        <end position="2960"/>
    </location>
</feature>
<dbReference type="PROSITE" id="PS50184">
    <property type="entry name" value="VWFC_2"/>
    <property type="match status" value="2"/>
</dbReference>
<feature type="compositionally biased region" description="Low complexity" evidence="9">
    <location>
        <begin position="4467"/>
        <end position="4478"/>
    </location>
</feature>
<feature type="compositionally biased region" description="Low complexity" evidence="9">
    <location>
        <begin position="2930"/>
        <end position="2950"/>
    </location>
</feature>
<feature type="compositionally biased region" description="Low complexity" evidence="9">
    <location>
        <begin position="3671"/>
        <end position="3686"/>
    </location>
</feature>
<feature type="chain" id="PRO_5046732292" evidence="10">
    <location>
        <begin position="28"/>
        <end position="5364"/>
    </location>
</feature>